<dbReference type="InterPro" id="IPR047187">
    <property type="entry name" value="SF1_C_Upf1"/>
</dbReference>
<dbReference type="OMA" id="PLECETH"/>
<dbReference type="InterPro" id="IPR041679">
    <property type="entry name" value="DNA2/NAM7-like_C"/>
</dbReference>
<dbReference type="OrthoDB" id="2423195at2759"/>
<sequence length="837" mass="95105">MDRKDKLNKFFNQTVLGKLKINPNTSRQFLEAVCAQPDPVVCLGKLVSDPQALENIQSAMSFDVSPQFLNNHGAALLTYLFGDPTLKQLSGGDILNKVVGRIIGAPLLWPSLVQLFRRGLLAEQAEIGFAQLLLHLITTSGDQAASYRDLAKEPGILERFSDSTVQDVKSISHKIRHILSTYDTDVPEDYEEGPGGRHDNDFADFRKITILPTPQEIACQKDPFLRRSAELEDPATVTTRLAHYIDNQFRLNRDDLIYDVREELSAARGEKQRKHRAFSTFVHLAGTFTGNVDRRLRWALVFRCTQDLHQFHSYKISDRDRRSFLQDHPAGSKILRRQSLACIIVNGQPVSLSTVYRDEELLARKPPHIILQLEGEATVVHTLIKLRLARKDLRAVCPDVLLVEEAGEILESHILAALGSTTKHLILIGDHKYVSCWTQINLKAKDRLNFRQLRPKVNNYLLTVEKGAGFDLNRSLFERLVLKDYPHHTLSSQHHEAQDIADRKDLSSTSSKQNSHEVDMVLKIVKYLAQQGYSTDKMVVLTPYLGQLHKLREVLKNEADPLLNDLDSHDLVKAGLLYASASDVTKARLRLATIDNYQGEESPLVIVSLTRSNSDNDIGFMMSPERLNVLLSRARDGLFIIGNANTFMRSRRGGELWTKFLALLRSQGCIYDGFPIKCERHPSRQRVLASPSDFEVHCPDGGCAEPCGTMLNCGHHVCPSKCHQLHDHSKMACGHLMYDKCPADRHTLQWKCSEGQPTSCRRCDKEKKNSETQARDDYDRQQKLDAERQKHDKELAGIERQIKAEQDAQRERLAAEKREWAQKQKKKYLEDMRTTKQ</sequence>
<dbReference type="PANTHER" id="PTHR10887">
    <property type="entry name" value="DNA2/NAM7 HELICASE FAMILY"/>
    <property type="match status" value="1"/>
</dbReference>
<dbReference type="Proteomes" id="UP000053558">
    <property type="component" value="Unassembled WGS sequence"/>
</dbReference>
<accession>A0A5M3MQK4</accession>
<dbReference type="CDD" id="cd18808">
    <property type="entry name" value="SF1_C_Upf1"/>
    <property type="match status" value="1"/>
</dbReference>
<gene>
    <name evidence="3" type="ORF">CONPUDRAFT_124579</name>
</gene>
<dbReference type="CDD" id="cd06008">
    <property type="entry name" value="NF-X1-zinc-finger"/>
    <property type="match status" value="1"/>
</dbReference>
<dbReference type="KEGG" id="cput:CONPUDRAFT_124579"/>
<dbReference type="GeneID" id="19199833"/>
<feature type="region of interest" description="Disordered" evidence="1">
    <location>
        <begin position="771"/>
        <end position="837"/>
    </location>
</feature>
<proteinExistence type="predicted"/>
<dbReference type="SUPFAM" id="SSF52540">
    <property type="entry name" value="P-loop containing nucleoside triphosphate hydrolases"/>
    <property type="match status" value="1"/>
</dbReference>
<dbReference type="RefSeq" id="XP_007768790.1">
    <property type="nucleotide sequence ID" value="XM_007770600.1"/>
</dbReference>
<feature type="domain" description="DNA2/NAM7 helicase-like C-terminal" evidence="2">
    <location>
        <begin position="506"/>
        <end position="644"/>
    </location>
</feature>
<evidence type="ECO:0000259" key="2">
    <source>
        <dbReference type="Pfam" id="PF13087"/>
    </source>
</evidence>
<evidence type="ECO:0000313" key="4">
    <source>
        <dbReference type="Proteomes" id="UP000053558"/>
    </source>
</evidence>
<feature type="region of interest" description="Disordered" evidence="1">
    <location>
        <begin position="493"/>
        <end position="512"/>
    </location>
</feature>
<keyword evidence="4" id="KW-1185">Reference proteome</keyword>
<evidence type="ECO:0000256" key="1">
    <source>
        <dbReference type="SAM" id="MobiDB-lite"/>
    </source>
</evidence>
<name>A0A5M3MQK4_CONPW</name>
<dbReference type="Gene3D" id="3.40.50.300">
    <property type="entry name" value="P-loop containing nucleotide triphosphate hydrolases"/>
    <property type="match status" value="1"/>
</dbReference>
<feature type="compositionally biased region" description="Basic and acidic residues" evidence="1">
    <location>
        <begin position="493"/>
        <end position="506"/>
    </location>
</feature>
<dbReference type="GO" id="GO:0031380">
    <property type="term" value="C:nuclear RNA-directed RNA polymerase complex"/>
    <property type="evidence" value="ECO:0007669"/>
    <property type="project" value="TreeGrafter"/>
</dbReference>
<comment type="caution">
    <text evidence="3">The sequence shown here is derived from an EMBL/GenBank/DDBJ whole genome shotgun (WGS) entry which is preliminary data.</text>
</comment>
<evidence type="ECO:0000313" key="3">
    <source>
        <dbReference type="EMBL" id="EIW81453.1"/>
    </source>
</evidence>
<protein>
    <recommendedName>
        <fullName evidence="2">DNA2/NAM7 helicase-like C-terminal domain-containing protein</fullName>
    </recommendedName>
</protein>
<dbReference type="Pfam" id="PF13087">
    <property type="entry name" value="AAA_12"/>
    <property type="match status" value="1"/>
</dbReference>
<dbReference type="PANTHER" id="PTHR10887:SF341">
    <property type="entry name" value="NFX1-TYPE ZINC FINGER-CONTAINING PROTEIN 1"/>
    <property type="match status" value="1"/>
</dbReference>
<organism evidence="3 4">
    <name type="scientific">Coniophora puteana (strain RWD-64-598)</name>
    <name type="common">Brown rot fungus</name>
    <dbReference type="NCBI Taxonomy" id="741705"/>
    <lineage>
        <taxon>Eukaryota</taxon>
        <taxon>Fungi</taxon>
        <taxon>Dikarya</taxon>
        <taxon>Basidiomycota</taxon>
        <taxon>Agaricomycotina</taxon>
        <taxon>Agaricomycetes</taxon>
        <taxon>Agaricomycetidae</taxon>
        <taxon>Boletales</taxon>
        <taxon>Coniophorineae</taxon>
        <taxon>Coniophoraceae</taxon>
        <taxon>Coniophora</taxon>
    </lineage>
</organism>
<dbReference type="GO" id="GO:0031048">
    <property type="term" value="P:regulatory ncRNA-mediated heterochromatin formation"/>
    <property type="evidence" value="ECO:0007669"/>
    <property type="project" value="TreeGrafter"/>
</dbReference>
<dbReference type="InterPro" id="IPR027417">
    <property type="entry name" value="P-loop_NTPase"/>
</dbReference>
<dbReference type="EMBL" id="JH711578">
    <property type="protein sequence ID" value="EIW81453.1"/>
    <property type="molecule type" value="Genomic_DNA"/>
</dbReference>
<reference evidence="4" key="1">
    <citation type="journal article" date="2012" name="Science">
        <title>The Paleozoic origin of enzymatic lignin decomposition reconstructed from 31 fungal genomes.</title>
        <authorList>
            <person name="Floudas D."/>
            <person name="Binder M."/>
            <person name="Riley R."/>
            <person name="Barry K."/>
            <person name="Blanchette R.A."/>
            <person name="Henrissat B."/>
            <person name="Martinez A.T."/>
            <person name="Otillar R."/>
            <person name="Spatafora J.W."/>
            <person name="Yadav J.S."/>
            <person name="Aerts A."/>
            <person name="Benoit I."/>
            <person name="Boyd A."/>
            <person name="Carlson A."/>
            <person name="Copeland A."/>
            <person name="Coutinho P.M."/>
            <person name="de Vries R.P."/>
            <person name="Ferreira P."/>
            <person name="Findley K."/>
            <person name="Foster B."/>
            <person name="Gaskell J."/>
            <person name="Glotzer D."/>
            <person name="Gorecki P."/>
            <person name="Heitman J."/>
            <person name="Hesse C."/>
            <person name="Hori C."/>
            <person name="Igarashi K."/>
            <person name="Jurgens J.A."/>
            <person name="Kallen N."/>
            <person name="Kersten P."/>
            <person name="Kohler A."/>
            <person name="Kuees U."/>
            <person name="Kumar T.K.A."/>
            <person name="Kuo A."/>
            <person name="LaButti K."/>
            <person name="Larrondo L.F."/>
            <person name="Lindquist E."/>
            <person name="Ling A."/>
            <person name="Lombard V."/>
            <person name="Lucas S."/>
            <person name="Lundell T."/>
            <person name="Martin R."/>
            <person name="McLaughlin D.J."/>
            <person name="Morgenstern I."/>
            <person name="Morin E."/>
            <person name="Murat C."/>
            <person name="Nagy L.G."/>
            <person name="Nolan M."/>
            <person name="Ohm R.A."/>
            <person name="Patyshakuliyeva A."/>
            <person name="Rokas A."/>
            <person name="Ruiz-Duenas F.J."/>
            <person name="Sabat G."/>
            <person name="Salamov A."/>
            <person name="Samejima M."/>
            <person name="Schmutz J."/>
            <person name="Slot J.C."/>
            <person name="St John F."/>
            <person name="Stenlid J."/>
            <person name="Sun H."/>
            <person name="Sun S."/>
            <person name="Syed K."/>
            <person name="Tsang A."/>
            <person name="Wiebenga A."/>
            <person name="Young D."/>
            <person name="Pisabarro A."/>
            <person name="Eastwood D.C."/>
            <person name="Martin F."/>
            <person name="Cullen D."/>
            <person name="Grigoriev I.V."/>
            <person name="Hibbett D.S."/>
        </authorList>
    </citation>
    <scope>NUCLEOTIDE SEQUENCE [LARGE SCALE GENOMIC DNA]</scope>
    <source>
        <strain evidence="4">RWD-64-598 SS2</strain>
    </source>
</reference>
<dbReference type="InterPro" id="IPR045055">
    <property type="entry name" value="DNA2/NAM7-like"/>
</dbReference>
<dbReference type="AlphaFoldDB" id="A0A5M3MQK4"/>